<sequence>MAKIKVAINGFGRIGRLTFRALLRKENVEVVAINDLTDTKTLAHLLKYDSVHGRFNGIVQATENGLIVDGQEIGVTAEREPKNLPWEKLGIDVVLESTGRFVDEAGASQHLEAGARKVVISAPAKGNIPTVVLGVNDNILTGDERIISNASCTSNCLAPMAKVLDDAFGIEKGYMTTVHAYTADQNLQDAPHKDLRRARAAAYSIIPTTTGAAKAIGLVMPHLKGKLDGVAIRVPIPAGSLTDLTCVLQKPATKEEVNAAMKNAAESSLRGILEYTEDPIVSIDIVGNKHSCILDAEMTSANGTLVKVVGWYDNEVGYSNRSADLISKIG</sequence>
<name>A0A1N7AME5_9BACT</name>
<evidence type="ECO:0000256" key="2">
    <source>
        <dbReference type="ARBA" id="ARBA00011881"/>
    </source>
</evidence>
<proteinExistence type="inferred from homology"/>
<dbReference type="AlphaFoldDB" id="A0A1N7AME5"/>
<dbReference type="SUPFAM" id="SSF51735">
    <property type="entry name" value="NAD(P)-binding Rossmann-fold domains"/>
    <property type="match status" value="1"/>
</dbReference>
<dbReference type="CDD" id="cd05214">
    <property type="entry name" value="GAPDH_I_N"/>
    <property type="match status" value="1"/>
</dbReference>
<dbReference type="GO" id="GO:0016620">
    <property type="term" value="F:oxidoreductase activity, acting on the aldehyde or oxo group of donors, NAD or NADP as acceptor"/>
    <property type="evidence" value="ECO:0007669"/>
    <property type="project" value="InterPro"/>
</dbReference>
<evidence type="ECO:0000256" key="6">
    <source>
        <dbReference type="PIRSR" id="PIRSR000149-3"/>
    </source>
</evidence>
<feature type="binding site" evidence="5">
    <location>
        <begin position="210"/>
        <end position="211"/>
    </location>
    <ligand>
        <name>D-glyceraldehyde 3-phosphate</name>
        <dbReference type="ChEBI" id="CHEBI:59776"/>
    </ligand>
</feature>
<feature type="domain" description="Glyceraldehyde 3-phosphate dehydrogenase NAD(P) binding" evidence="9">
    <location>
        <begin position="4"/>
        <end position="152"/>
    </location>
</feature>
<evidence type="ECO:0000313" key="10">
    <source>
        <dbReference type="EMBL" id="SIR40205.1"/>
    </source>
</evidence>
<dbReference type="GO" id="GO:0006006">
    <property type="term" value="P:glucose metabolic process"/>
    <property type="evidence" value="ECO:0007669"/>
    <property type="project" value="InterPro"/>
</dbReference>
<dbReference type="PIRSF" id="PIRSF000149">
    <property type="entry name" value="GAP_DH"/>
    <property type="match status" value="1"/>
</dbReference>
<feature type="binding site" evidence="6">
    <location>
        <position position="35"/>
    </location>
    <ligand>
        <name>NAD(+)</name>
        <dbReference type="ChEBI" id="CHEBI:57540"/>
    </ligand>
</feature>
<feature type="active site" description="Nucleophile" evidence="4">
    <location>
        <position position="152"/>
    </location>
</feature>
<evidence type="ECO:0000256" key="1">
    <source>
        <dbReference type="ARBA" id="ARBA00007406"/>
    </source>
</evidence>
<feature type="binding site" evidence="5">
    <location>
        <begin position="151"/>
        <end position="153"/>
    </location>
    <ligand>
        <name>D-glyceraldehyde 3-phosphate</name>
        <dbReference type="ChEBI" id="CHEBI:59776"/>
    </ligand>
</feature>
<feature type="binding site" evidence="5">
    <location>
        <position position="233"/>
    </location>
    <ligand>
        <name>D-glyceraldehyde 3-phosphate</name>
        <dbReference type="ChEBI" id="CHEBI:59776"/>
    </ligand>
</feature>
<organism evidence="10 11">
    <name type="scientific">Pontibacter lucknowensis</name>
    <dbReference type="NCBI Taxonomy" id="1077936"/>
    <lineage>
        <taxon>Bacteria</taxon>
        <taxon>Pseudomonadati</taxon>
        <taxon>Bacteroidota</taxon>
        <taxon>Cytophagia</taxon>
        <taxon>Cytophagales</taxon>
        <taxon>Hymenobacteraceae</taxon>
        <taxon>Pontibacter</taxon>
    </lineage>
</organism>
<dbReference type="GO" id="GO:0050661">
    <property type="term" value="F:NADP binding"/>
    <property type="evidence" value="ECO:0007669"/>
    <property type="project" value="InterPro"/>
</dbReference>
<dbReference type="InterPro" id="IPR036291">
    <property type="entry name" value="NAD(P)-bd_dom_sf"/>
</dbReference>
<dbReference type="Pfam" id="PF00044">
    <property type="entry name" value="Gp_dh_N"/>
    <property type="match status" value="1"/>
</dbReference>
<dbReference type="InterPro" id="IPR020831">
    <property type="entry name" value="GlycerAld/Erythrose_P_DH"/>
</dbReference>
<dbReference type="NCBIfam" id="TIGR01534">
    <property type="entry name" value="GAPDH-I"/>
    <property type="match status" value="1"/>
</dbReference>
<dbReference type="RefSeq" id="WP_007660434.1">
    <property type="nucleotide sequence ID" value="NZ_FTNM01000006.1"/>
</dbReference>
<keyword evidence="3" id="KW-0560">Oxidoreductase</keyword>
<dbReference type="InterPro" id="IPR020828">
    <property type="entry name" value="GlycerAld_3-P_DH_NAD(P)-bd"/>
</dbReference>
<feature type="binding site" evidence="6">
    <location>
        <position position="121"/>
    </location>
    <ligand>
        <name>NAD(+)</name>
        <dbReference type="ChEBI" id="CHEBI:57540"/>
    </ligand>
</feature>
<keyword evidence="11" id="KW-1185">Reference proteome</keyword>
<protein>
    <submittedName>
        <fullName evidence="10">Glyceraldehyde 3-phosphate dehydrogenase</fullName>
    </submittedName>
</protein>
<keyword evidence="6" id="KW-0520">NAD</keyword>
<evidence type="ECO:0000256" key="5">
    <source>
        <dbReference type="PIRSR" id="PIRSR000149-2"/>
    </source>
</evidence>
<dbReference type="PANTHER" id="PTHR43148">
    <property type="entry name" value="GLYCERALDEHYDE-3-PHOSPHATE DEHYDROGENASE 2"/>
    <property type="match status" value="1"/>
</dbReference>
<evidence type="ECO:0000259" key="9">
    <source>
        <dbReference type="SMART" id="SM00846"/>
    </source>
</evidence>
<evidence type="ECO:0000256" key="7">
    <source>
        <dbReference type="PIRSR" id="PIRSR000149-4"/>
    </source>
</evidence>
<comment type="similarity">
    <text evidence="1 8">Belongs to the glyceraldehyde-3-phosphate dehydrogenase family.</text>
</comment>
<dbReference type="SUPFAM" id="SSF55347">
    <property type="entry name" value="Glyceraldehyde-3-phosphate dehydrogenase-like, C-terminal domain"/>
    <property type="match status" value="1"/>
</dbReference>
<feature type="binding site" evidence="6">
    <location>
        <position position="79"/>
    </location>
    <ligand>
        <name>NAD(+)</name>
        <dbReference type="ChEBI" id="CHEBI:57540"/>
    </ligand>
</feature>
<dbReference type="GO" id="GO:0051287">
    <property type="term" value="F:NAD binding"/>
    <property type="evidence" value="ECO:0007669"/>
    <property type="project" value="InterPro"/>
</dbReference>
<dbReference type="Gene3D" id="3.30.360.10">
    <property type="entry name" value="Dihydrodipicolinate Reductase, domain 2"/>
    <property type="match status" value="1"/>
</dbReference>
<dbReference type="PRINTS" id="PR00078">
    <property type="entry name" value="G3PDHDRGNASE"/>
</dbReference>
<feature type="binding site" evidence="5">
    <location>
        <position position="182"/>
    </location>
    <ligand>
        <name>D-glyceraldehyde 3-phosphate</name>
        <dbReference type="ChEBI" id="CHEBI:59776"/>
    </ligand>
</feature>
<dbReference type="OrthoDB" id="9803304at2"/>
<evidence type="ECO:0000313" key="11">
    <source>
        <dbReference type="Proteomes" id="UP000185924"/>
    </source>
</evidence>
<evidence type="ECO:0000256" key="8">
    <source>
        <dbReference type="RuleBase" id="RU000397"/>
    </source>
</evidence>
<dbReference type="Gene3D" id="3.40.50.720">
    <property type="entry name" value="NAD(P)-binding Rossmann-like Domain"/>
    <property type="match status" value="1"/>
</dbReference>
<evidence type="ECO:0000256" key="3">
    <source>
        <dbReference type="ARBA" id="ARBA00023002"/>
    </source>
</evidence>
<dbReference type="FunFam" id="3.40.50.720:FF:000001">
    <property type="entry name" value="Glyceraldehyde-3-phosphate dehydrogenase"/>
    <property type="match status" value="1"/>
</dbReference>
<dbReference type="InterPro" id="IPR020829">
    <property type="entry name" value="GlycerAld_3-P_DH_cat"/>
</dbReference>
<gene>
    <name evidence="10" type="ORF">SAMN05421545_3433</name>
</gene>
<feature type="binding site" evidence="6">
    <location>
        <position position="314"/>
    </location>
    <ligand>
        <name>NAD(+)</name>
        <dbReference type="ChEBI" id="CHEBI:57540"/>
    </ligand>
</feature>
<dbReference type="InterPro" id="IPR006424">
    <property type="entry name" value="Glyceraldehyde-3-P_DH_1"/>
</dbReference>
<dbReference type="CDD" id="cd18126">
    <property type="entry name" value="GAPDH_I_C"/>
    <property type="match status" value="1"/>
</dbReference>
<dbReference type="STRING" id="1077936.SAMN05421545_3433"/>
<accession>A0A1N7AME5</accession>
<feature type="binding site" evidence="6">
    <location>
        <begin position="13"/>
        <end position="14"/>
    </location>
    <ligand>
        <name>NAD(+)</name>
        <dbReference type="ChEBI" id="CHEBI:57540"/>
    </ligand>
</feature>
<keyword evidence="6" id="KW-0547">Nucleotide-binding</keyword>
<dbReference type="FunFam" id="3.30.360.10:FF:000002">
    <property type="entry name" value="Glyceraldehyde-3-phosphate dehydrogenase"/>
    <property type="match status" value="1"/>
</dbReference>
<feature type="site" description="Activates thiol group during catalysis" evidence="7">
    <location>
        <position position="179"/>
    </location>
</feature>
<dbReference type="Pfam" id="PF02800">
    <property type="entry name" value="Gp_dh_C"/>
    <property type="match status" value="1"/>
</dbReference>
<dbReference type="Proteomes" id="UP000185924">
    <property type="component" value="Unassembled WGS sequence"/>
</dbReference>
<reference evidence="11" key="1">
    <citation type="submission" date="2017-01" db="EMBL/GenBank/DDBJ databases">
        <authorList>
            <person name="Varghese N."/>
            <person name="Submissions S."/>
        </authorList>
    </citation>
    <scope>NUCLEOTIDE SEQUENCE [LARGE SCALE GENOMIC DNA]</scope>
    <source>
        <strain evidence="11">DM9</strain>
    </source>
</reference>
<dbReference type="EMBL" id="FTNM01000006">
    <property type="protein sequence ID" value="SIR40205.1"/>
    <property type="molecule type" value="Genomic_DNA"/>
</dbReference>
<dbReference type="SMART" id="SM00846">
    <property type="entry name" value="Gp_dh_N"/>
    <property type="match status" value="1"/>
</dbReference>
<comment type="subunit">
    <text evidence="2">Homotetramer.</text>
</comment>
<evidence type="ECO:0000256" key="4">
    <source>
        <dbReference type="PIRSR" id="PIRSR000149-1"/>
    </source>
</evidence>